<keyword evidence="1" id="KW-0175">Coiled coil</keyword>
<organism evidence="3 4">
    <name type="scientific">Marinithermus hydrothermalis (strain DSM 14884 / JCM 11576 / T1)</name>
    <dbReference type="NCBI Taxonomy" id="869210"/>
    <lineage>
        <taxon>Bacteria</taxon>
        <taxon>Thermotogati</taxon>
        <taxon>Deinococcota</taxon>
        <taxon>Deinococci</taxon>
        <taxon>Thermales</taxon>
        <taxon>Thermaceae</taxon>
        <taxon>Marinithermus</taxon>
    </lineage>
</organism>
<dbReference type="GO" id="GO:0006355">
    <property type="term" value="P:regulation of DNA-templated transcription"/>
    <property type="evidence" value="ECO:0007669"/>
    <property type="project" value="InterPro"/>
</dbReference>
<sequence>MGTPRKVPDNLSPAQAAERLGISAAQLRKYAPIYEERFGTLPRDARGRRVYPQEAVARLEAARALIREGKAESIRAALEQLSAAQAWEGEDPVLAELRRIRELLEVHQRRLARLEEETRGLREVLKPPEDPPDSLTVARLEPWEEVRAGLWAALRGLRRAVRRRLGQE</sequence>
<gene>
    <name evidence="3" type="ordered locus">Marky_0882</name>
</gene>
<evidence type="ECO:0000256" key="1">
    <source>
        <dbReference type="SAM" id="Coils"/>
    </source>
</evidence>
<dbReference type="STRING" id="869210.Marky_0882"/>
<dbReference type="HOGENOM" id="CLU_1786006_0_0_0"/>
<dbReference type="InterPro" id="IPR000551">
    <property type="entry name" value="MerR-type_HTH_dom"/>
</dbReference>
<dbReference type="AlphaFoldDB" id="F2NP40"/>
<dbReference type="PROSITE" id="PS50937">
    <property type="entry name" value="HTH_MERR_2"/>
    <property type="match status" value="1"/>
</dbReference>
<evidence type="ECO:0000313" key="3">
    <source>
        <dbReference type="EMBL" id="AEB11628.1"/>
    </source>
</evidence>
<name>F2NP40_MARHT</name>
<keyword evidence="4" id="KW-1185">Reference proteome</keyword>
<dbReference type="RefSeq" id="WP_013703678.1">
    <property type="nucleotide sequence ID" value="NC_015387.1"/>
</dbReference>
<evidence type="ECO:0000259" key="2">
    <source>
        <dbReference type="PROSITE" id="PS50937"/>
    </source>
</evidence>
<evidence type="ECO:0000313" key="4">
    <source>
        <dbReference type="Proteomes" id="UP000007030"/>
    </source>
</evidence>
<proteinExistence type="predicted"/>
<reference evidence="3 4" key="1">
    <citation type="journal article" date="2012" name="Stand. Genomic Sci.">
        <title>Complete genome sequence of the aerobic, heterotroph Marinithermus hydrothermalis type strain (T1(T)) from a deep-sea hydrothermal vent chimney.</title>
        <authorList>
            <person name="Copeland A."/>
            <person name="Gu W."/>
            <person name="Yasawong M."/>
            <person name="Lapidus A."/>
            <person name="Lucas S."/>
            <person name="Deshpande S."/>
            <person name="Pagani I."/>
            <person name="Tapia R."/>
            <person name="Cheng J.F."/>
            <person name="Goodwin L.A."/>
            <person name="Pitluck S."/>
            <person name="Liolios K."/>
            <person name="Ivanova N."/>
            <person name="Mavromatis K."/>
            <person name="Mikhailova N."/>
            <person name="Pati A."/>
            <person name="Chen A."/>
            <person name="Palaniappan K."/>
            <person name="Land M."/>
            <person name="Pan C."/>
            <person name="Brambilla E.M."/>
            <person name="Rohde M."/>
            <person name="Tindall B.J."/>
            <person name="Sikorski J."/>
            <person name="Goker M."/>
            <person name="Detter J.C."/>
            <person name="Bristow J."/>
            <person name="Eisen J.A."/>
            <person name="Markowitz V."/>
            <person name="Hugenholtz P."/>
            <person name="Kyrpides N.C."/>
            <person name="Klenk H.P."/>
            <person name="Woyke T."/>
        </authorList>
    </citation>
    <scope>NUCLEOTIDE SEQUENCE [LARGE SCALE GENOMIC DNA]</scope>
    <source>
        <strain evidence="4">DSM 14884 / JCM 11576 / T1</strain>
    </source>
</reference>
<dbReference type="InterPro" id="IPR009061">
    <property type="entry name" value="DNA-bd_dom_put_sf"/>
</dbReference>
<dbReference type="Proteomes" id="UP000007030">
    <property type="component" value="Chromosome"/>
</dbReference>
<feature type="coiled-coil region" evidence="1">
    <location>
        <begin position="97"/>
        <end position="124"/>
    </location>
</feature>
<protein>
    <recommendedName>
        <fullName evidence="2">HTH merR-type domain-containing protein</fullName>
    </recommendedName>
</protein>
<dbReference type="eggNOG" id="COG0789">
    <property type="taxonomic scope" value="Bacteria"/>
</dbReference>
<dbReference type="Pfam" id="PF13411">
    <property type="entry name" value="MerR_1"/>
    <property type="match status" value="1"/>
</dbReference>
<dbReference type="EMBL" id="CP002630">
    <property type="protein sequence ID" value="AEB11628.1"/>
    <property type="molecule type" value="Genomic_DNA"/>
</dbReference>
<dbReference type="Gene3D" id="1.10.1660.10">
    <property type="match status" value="1"/>
</dbReference>
<dbReference type="GO" id="GO:0003677">
    <property type="term" value="F:DNA binding"/>
    <property type="evidence" value="ECO:0007669"/>
    <property type="project" value="InterPro"/>
</dbReference>
<feature type="domain" description="HTH merR-type" evidence="2">
    <location>
        <begin position="10"/>
        <end position="80"/>
    </location>
</feature>
<dbReference type="SUPFAM" id="SSF46955">
    <property type="entry name" value="Putative DNA-binding domain"/>
    <property type="match status" value="1"/>
</dbReference>
<accession>F2NP40</accession>
<dbReference type="OrthoDB" id="32891at2"/>
<dbReference type="KEGG" id="mhd:Marky_0882"/>